<evidence type="ECO:0000313" key="2">
    <source>
        <dbReference type="EMBL" id="DAB38877.1"/>
    </source>
</evidence>
<feature type="domain" description="Multi-ubiquitin" evidence="1">
    <location>
        <begin position="20"/>
        <end position="89"/>
    </location>
</feature>
<dbReference type="RefSeq" id="WP_294896346.1">
    <property type="nucleotide sequence ID" value="NZ_DLUI01000059.1"/>
</dbReference>
<comment type="caution">
    <text evidence="2">The sequence shown here is derived from an EMBL/GenBank/DDBJ whole genome shotgun (WGS) entry which is preliminary data.</text>
</comment>
<organism evidence="2 3">
    <name type="scientific">Sulfuricurvum kujiense</name>
    <dbReference type="NCBI Taxonomy" id="148813"/>
    <lineage>
        <taxon>Bacteria</taxon>
        <taxon>Pseudomonadati</taxon>
        <taxon>Campylobacterota</taxon>
        <taxon>Epsilonproteobacteria</taxon>
        <taxon>Campylobacterales</taxon>
        <taxon>Sulfurimonadaceae</taxon>
        <taxon>Sulfuricurvum</taxon>
    </lineage>
</organism>
<dbReference type="AlphaFoldDB" id="A0A2D3WJG9"/>
<dbReference type="Pfam" id="PF14452">
    <property type="entry name" value="Multi_ubiq"/>
    <property type="match status" value="1"/>
</dbReference>
<evidence type="ECO:0000259" key="1">
    <source>
        <dbReference type="Pfam" id="PF14452"/>
    </source>
</evidence>
<accession>A0A2D3WJG9</accession>
<dbReference type="EMBL" id="DLUI01000059">
    <property type="protein sequence ID" value="DAB38877.1"/>
    <property type="molecule type" value="Genomic_DNA"/>
</dbReference>
<dbReference type="InterPro" id="IPR027802">
    <property type="entry name" value="Multi-ubiquitin_dom"/>
</dbReference>
<reference evidence="2 3" key="1">
    <citation type="journal article" date="2017" name="Front. Microbiol.">
        <title>Comparative Genomic Analysis of the Class Epsilonproteobacteria and Proposed Reclassification to Epsilonbacteraeota (phyl. nov.).</title>
        <authorList>
            <person name="Waite D.W."/>
            <person name="Vanwonterghem I."/>
            <person name="Rinke C."/>
            <person name="Parks D.H."/>
            <person name="Zhang Y."/>
            <person name="Takai K."/>
            <person name="Sievert S.M."/>
            <person name="Simon J."/>
            <person name="Campbell B.J."/>
            <person name="Hanson T.E."/>
            <person name="Woyke T."/>
            <person name="Klotz M.G."/>
            <person name="Hugenholtz P."/>
        </authorList>
    </citation>
    <scope>NUCLEOTIDE SEQUENCE [LARGE SCALE GENOMIC DNA]</scope>
    <source>
        <strain evidence="2">UBA12443</strain>
    </source>
</reference>
<evidence type="ECO:0000313" key="3">
    <source>
        <dbReference type="Proteomes" id="UP000228859"/>
    </source>
</evidence>
<sequence length="92" mass="10243">MSQDHVKGHLDDAPGQNKEYSIVINGVQVVVDQHKLCYKDILQLQNLPYDANNPYIVKYDRGHGNAEGSMDPSDCIPIKDGMVFNVTPTNKS</sequence>
<gene>
    <name evidence="2" type="ORF">CFH83_03855</name>
</gene>
<proteinExistence type="predicted"/>
<protein>
    <recommendedName>
        <fullName evidence="1">Multi-ubiquitin domain-containing protein</fullName>
    </recommendedName>
</protein>
<dbReference type="Proteomes" id="UP000228859">
    <property type="component" value="Unassembled WGS sequence"/>
</dbReference>
<name>A0A2D3WJG9_9BACT</name>